<dbReference type="Gene3D" id="1.10.260.40">
    <property type="entry name" value="lambda repressor-like DNA-binding domains"/>
    <property type="match status" value="1"/>
</dbReference>
<dbReference type="SUPFAM" id="SSF47413">
    <property type="entry name" value="lambda repressor-like DNA-binding domains"/>
    <property type="match status" value="1"/>
</dbReference>
<dbReference type="SUPFAM" id="SSF51306">
    <property type="entry name" value="LexA/Signal peptidase"/>
    <property type="match status" value="1"/>
</dbReference>
<comment type="caution">
    <text evidence="5">The sequence shown here is derived from an EMBL/GenBank/DDBJ whole genome shotgun (WGS) entry which is preliminary data.</text>
</comment>
<evidence type="ECO:0000256" key="3">
    <source>
        <dbReference type="ARBA" id="ARBA00023163"/>
    </source>
</evidence>
<dbReference type="InterPro" id="IPR001387">
    <property type="entry name" value="Cro/C1-type_HTH"/>
</dbReference>
<dbReference type="CDD" id="cd06529">
    <property type="entry name" value="S24_LexA-like"/>
    <property type="match status" value="1"/>
</dbReference>
<evidence type="ECO:0000256" key="1">
    <source>
        <dbReference type="ARBA" id="ARBA00023015"/>
    </source>
</evidence>
<dbReference type="Gene3D" id="2.10.109.10">
    <property type="entry name" value="Umud Fragment, subunit A"/>
    <property type="match status" value="1"/>
</dbReference>
<dbReference type="InterPro" id="IPR036286">
    <property type="entry name" value="LexA/Signal_pep-like_sf"/>
</dbReference>
<reference evidence="5" key="1">
    <citation type="submission" date="2022-07" db="EMBL/GenBank/DDBJ databases">
        <title>Draft genome of Pseudomonas carnis strain LP isolated from cheese.</title>
        <authorList>
            <person name="Wolfe B.E."/>
        </authorList>
    </citation>
    <scope>NUCLEOTIDE SEQUENCE</scope>
    <source>
        <strain evidence="5">LP</strain>
    </source>
</reference>
<dbReference type="PANTHER" id="PTHR40661:SF2">
    <property type="entry name" value="HTH-TYPE TRANSCRIPTIONAL REGULATOR PRTR"/>
    <property type="match status" value="1"/>
</dbReference>
<evidence type="ECO:0000256" key="2">
    <source>
        <dbReference type="ARBA" id="ARBA00023125"/>
    </source>
</evidence>
<dbReference type="InterPro" id="IPR015927">
    <property type="entry name" value="Peptidase_S24_S26A/B/C"/>
</dbReference>
<accession>A0ABT5RKQ5</accession>
<dbReference type="Pfam" id="PF01381">
    <property type="entry name" value="HTH_3"/>
    <property type="match status" value="1"/>
</dbReference>
<gene>
    <name evidence="5" type="ORF">NMG11_19535</name>
</gene>
<evidence type="ECO:0000313" key="5">
    <source>
        <dbReference type="EMBL" id="MDD1946017.1"/>
    </source>
</evidence>
<keyword evidence="1" id="KW-0805">Transcription regulation</keyword>
<evidence type="ECO:0000313" key="6">
    <source>
        <dbReference type="Proteomes" id="UP001150614"/>
    </source>
</evidence>
<keyword evidence="6" id="KW-1185">Reference proteome</keyword>
<dbReference type="SMART" id="SM00530">
    <property type="entry name" value="HTH_XRE"/>
    <property type="match status" value="1"/>
</dbReference>
<keyword evidence="2" id="KW-0238">DNA-binding</keyword>
<organism evidence="5 6">
    <name type="scientific">Pseudomonas carnis</name>
    <dbReference type="NCBI Taxonomy" id="2487355"/>
    <lineage>
        <taxon>Bacteria</taxon>
        <taxon>Pseudomonadati</taxon>
        <taxon>Pseudomonadota</taxon>
        <taxon>Gammaproteobacteria</taxon>
        <taxon>Pseudomonadales</taxon>
        <taxon>Pseudomonadaceae</taxon>
        <taxon>Pseudomonas</taxon>
    </lineage>
</organism>
<name>A0ABT5RKQ5_9PSED</name>
<feature type="domain" description="HTH cro/C1-type" evidence="4">
    <location>
        <begin position="31"/>
        <end position="73"/>
    </location>
</feature>
<dbReference type="Proteomes" id="UP001150614">
    <property type="component" value="Unassembled WGS sequence"/>
</dbReference>
<dbReference type="InterPro" id="IPR010982">
    <property type="entry name" value="Lambda_DNA-bd_dom_sf"/>
</dbReference>
<sequence>MVSTNTNSQDFAERLRVAMMDAGYGGYGATAQLARQLKVTPKAVSKWLQGLSMPTMQRLGDLSYLLRVDPEWLLWGERKRGVFDGVQVRPKRTVYTDSSGEITVLGQTAPAAEQEEINDPSGLRHPDIIQISVWDDDTPVDDDEVEVPFLREVELSAGTGRTVIQESDRAKLRFGKFTLRKHSVQFDQAVCVPVHGNSMEPVLPDGSTVAINKGATSIVDGKIYAIAHGGQLRVKTLYRLPGGGVRMRSFNRDEHPDEEYSPAEMVEQCINILGRVFWSAAFH</sequence>
<dbReference type="Pfam" id="PF00717">
    <property type="entry name" value="Peptidase_S24"/>
    <property type="match status" value="1"/>
</dbReference>
<keyword evidence="3" id="KW-0804">Transcription</keyword>
<dbReference type="PANTHER" id="PTHR40661">
    <property type="match status" value="1"/>
</dbReference>
<dbReference type="InterPro" id="IPR039418">
    <property type="entry name" value="LexA-like"/>
</dbReference>
<evidence type="ECO:0000259" key="4">
    <source>
        <dbReference type="PROSITE" id="PS50943"/>
    </source>
</evidence>
<dbReference type="CDD" id="cd00093">
    <property type="entry name" value="HTH_XRE"/>
    <property type="match status" value="1"/>
</dbReference>
<dbReference type="PROSITE" id="PS50943">
    <property type="entry name" value="HTH_CROC1"/>
    <property type="match status" value="1"/>
</dbReference>
<proteinExistence type="predicted"/>
<dbReference type="EMBL" id="JANCLL010000024">
    <property type="protein sequence ID" value="MDD1946017.1"/>
    <property type="molecule type" value="Genomic_DNA"/>
</dbReference>
<protein>
    <submittedName>
        <fullName evidence="5">Helix-turn-helix domain-containing protein</fullName>
    </submittedName>
</protein>